<feature type="domain" description="VWFA" evidence="6">
    <location>
        <begin position="97"/>
        <end position="280"/>
    </location>
</feature>
<evidence type="ECO:0000259" key="6">
    <source>
        <dbReference type="PROSITE" id="PS50234"/>
    </source>
</evidence>
<evidence type="ECO:0000256" key="2">
    <source>
        <dbReference type="ARBA" id="ARBA00022692"/>
    </source>
</evidence>
<reference evidence="7 8" key="1">
    <citation type="submission" date="2014-05" db="EMBL/GenBank/DDBJ databases">
        <title>ATOL: Assembling a taxonomically balanced genome-scale reconstruction of the evolutionary history of the Enterobacteriaceae.</title>
        <authorList>
            <person name="Plunkett G.III."/>
            <person name="Neeno-Eckwall E.C."/>
            <person name="Glasner J.D."/>
            <person name="Perna N.T."/>
        </authorList>
    </citation>
    <scope>NUCLEOTIDE SEQUENCE [LARGE SCALE GENOMIC DNA]</scope>
    <source>
        <strain evidence="7 8">ATCC 33320</strain>
    </source>
</reference>
<organism evidence="7 8">
    <name type="scientific">Buttiauxella agrestis ATCC 33320</name>
    <dbReference type="NCBI Taxonomy" id="1006004"/>
    <lineage>
        <taxon>Bacteria</taxon>
        <taxon>Pseudomonadati</taxon>
        <taxon>Pseudomonadota</taxon>
        <taxon>Gammaproteobacteria</taxon>
        <taxon>Enterobacterales</taxon>
        <taxon>Enterobacteriaceae</taxon>
        <taxon>Buttiauxella</taxon>
    </lineage>
</organism>
<accession>A0A085GL16</accession>
<dbReference type="InterPro" id="IPR036465">
    <property type="entry name" value="vWFA_dom_sf"/>
</dbReference>
<dbReference type="OrthoDB" id="6206554at2"/>
<proteinExistence type="predicted"/>
<name>A0A085GL16_9ENTR</name>
<feature type="transmembrane region" description="Helical" evidence="5">
    <location>
        <begin position="63"/>
        <end position="80"/>
    </location>
</feature>
<comment type="caution">
    <text evidence="7">The sequence shown here is derived from an EMBL/GenBank/DDBJ whole genome shotgun (WGS) entry which is preliminary data.</text>
</comment>
<dbReference type="Pfam" id="PF00092">
    <property type="entry name" value="VWA"/>
    <property type="match status" value="1"/>
</dbReference>
<dbReference type="AlphaFoldDB" id="A0A085GL16"/>
<dbReference type="Proteomes" id="UP000028653">
    <property type="component" value="Unassembled WGS sequence"/>
</dbReference>
<keyword evidence="3 5" id="KW-1133">Transmembrane helix</keyword>
<evidence type="ECO:0000313" key="7">
    <source>
        <dbReference type="EMBL" id="KFC84411.1"/>
    </source>
</evidence>
<evidence type="ECO:0000256" key="5">
    <source>
        <dbReference type="SAM" id="Phobius"/>
    </source>
</evidence>
<evidence type="ECO:0000256" key="4">
    <source>
        <dbReference type="ARBA" id="ARBA00023136"/>
    </source>
</evidence>
<dbReference type="EMBL" id="JMPI01000007">
    <property type="protein sequence ID" value="KFC84411.1"/>
    <property type="molecule type" value="Genomic_DNA"/>
</dbReference>
<keyword evidence="4 5" id="KW-0472">Membrane</keyword>
<dbReference type="eggNOG" id="COG2304">
    <property type="taxonomic scope" value="Bacteria"/>
</dbReference>
<protein>
    <submittedName>
        <fullName evidence="7">BatA family protein</fullName>
    </submittedName>
</protein>
<evidence type="ECO:0000313" key="8">
    <source>
        <dbReference type="Proteomes" id="UP000028653"/>
    </source>
</evidence>
<dbReference type="SMART" id="SM00327">
    <property type="entry name" value="VWA"/>
    <property type="match status" value="1"/>
</dbReference>
<dbReference type="RefSeq" id="WP_034492676.1">
    <property type="nucleotide sequence ID" value="NZ_JMPI01000007.1"/>
</dbReference>
<dbReference type="SUPFAM" id="SSF53300">
    <property type="entry name" value="vWA-like"/>
    <property type="match status" value="1"/>
</dbReference>
<dbReference type="PANTHER" id="PTHR22550">
    <property type="entry name" value="SPORE GERMINATION PROTEIN"/>
    <property type="match status" value="1"/>
</dbReference>
<dbReference type="InterPro" id="IPR002035">
    <property type="entry name" value="VWF_A"/>
</dbReference>
<keyword evidence="8" id="KW-1185">Reference proteome</keyword>
<dbReference type="PROSITE" id="PS50234">
    <property type="entry name" value="VWFA"/>
    <property type="match status" value="1"/>
</dbReference>
<keyword evidence="1" id="KW-1003">Cell membrane</keyword>
<sequence length="325" mass="35882">MSEFLSRLDFAWPWAWLLIFLPLLGRYFLPQDREVKEHVRVPFLPELIDELKLNSQPVRTSKLSSLIFWLTWILLVAALSRPEYLTPPQHIQKPMRDVVLILDVSGSMGKNDVQGGITRLQAVQESVRKFVAARKTDRIGLVIFASQAWPFAPISEDKQALQTRINQLAPGMIGQQTAIGDALGIGVKLLDTTANKDASKLAILLTDGNDTASQLAPPLAAQLAATHHVQVHTIAFGDLNSTGDDKVDLPLMQDIARITGGKSWTAAGSGAALDSVWQEIDAITPVQVKSIGWSWHIPLFQWPLLLALVLLILLAVTRFVREKTA</sequence>
<gene>
    <name evidence="7" type="ORF">GBAG_0258</name>
</gene>
<dbReference type="STRING" id="1006004.GBAG_0258"/>
<evidence type="ECO:0000256" key="3">
    <source>
        <dbReference type="ARBA" id="ARBA00022989"/>
    </source>
</evidence>
<dbReference type="InterPro" id="IPR050768">
    <property type="entry name" value="UPF0353/GerABKA_families"/>
</dbReference>
<feature type="transmembrane region" description="Helical" evidence="5">
    <location>
        <begin position="12"/>
        <end position="29"/>
    </location>
</feature>
<dbReference type="PANTHER" id="PTHR22550:SF5">
    <property type="entry name" value="LEUCINE ZIPPER PROTEIN 4"/>
    <property type="match status" value="1"/>
</dbReference>
<keyword evidence="2 5" id="KW-0812">Transmembrane</keyword>
<feature type="transmembrane region" description="Helical" evidence="5">
    <location>
        <begin position="299"/>
        <end position="320"/>
    </location>
</feature>
<dbReference type="Gene3D" id="3.40.50.410">
    <property type="entry name" value="von Willebrand factor, type A domain"/>
    <property type="match status" value="1"/>
</dbReference>
<evidence type="ECO:0000256" key="1">
    <source>
        <dbReference type="ARBA" id="ARBA00022475"/>
    </source>
</evidence>